<accession>A0A4V1L6B5</accession>
<feature type="compositionally biased region" description="Basic and acidic residues" evidence="1">
    <location>
        <begin position="1"/>
        <end position="16"/>
    </location>
</feature>
<name>A0A4V1L6B5_9BACT</name>
<protein>
    <submittedName>
        <fullName evidence="2">Uncharacterized protein</fullName>
    </submittedName>
</protein>
<evidence type="ECO:0000313" key="2">
    <source>
        <dbReference type="EMBL" id="RXH58684.1"/>
    </source>
</evidence>
<proteinExistence type="predicted"/>
<gene>
    <name evidence="2" type="ORF">GRAN_1994</name>
</gene>
<feature type="region of interest" description="Disordered" evidence="1">
    <location>
        <begin position="1"/>
        <end position="29"/>
    </location>
</feature>
<evidence type="ECO:0000313" key="3">
    <source>
        <dbReference type="Proteomes" id="UP000289437"/>
    </source>
</evidence>
<dbReference type="EMBL" id="RDSM01000001">
    <property type="protein sequence ID" value="RXH58684.1"/>
    <property type="molecule type" value="Genomic_DNA"/>
</dbReference>
<dbReference type="Proteomes" id="UP000289437">
    <property type="component" value="Unassembled WGS sequence"/>
</dbReference>
<comment type="caution">
    <text evidence="2">The sequence shown here is derived from an EMBL/GenBank/DDBJ whole genome shotgun (WGS) entry which is preliminary data.</text>
</comment>
<reference evidence="3" key="2">
    <citation type="submission" date="2019-02" db="EMBL/GenBank/DDBJ databases">
        <title>Granulicella sibirica sp. nov., a psychrotolerant acidobacterium isolated from an organic soil layer in forested tundra, West Siberia.</title>
        <authorList>
            <person name="Oshkin I.Y."/>
            <person name="Kulichevskaya I.S."/>
            <person name="Rijpstra W.I.C."/>
            <person name="Sinninghe Damste J.S."/>
            <person name="Rakitin A.L."/>
            <person name="Ravin N.V."/>
            <person name="Dedysh S.N."/>
        </authorList>
    </citation>
    <scope>NUCLEOTIDE SEQUENCE [LARGE SCALE GENOMIC DNA]</scope>
    <source>
        <strain evidence="3">AF10</strain>
    </source>
</reference>
<evidence type="ECO:0000256" key="1">
    <source>
        <dbReference type="SAM" id="MobiDB-lite"/>
    </source>
</evidence>
<reference evidence="2 3" key="1">
    <citation type="submission" date="2018-11" db="EMBL/GenBank/DDBJ databases">
        <authorList>
            <person name="Mardanov A.V."/>
            <person name="Ravin N.V."/>
            <person name="Dedysh S.N."/>
        </authorList>
    </citation>
    <scope>NUCLEOTIDE SEQUENCE [LARGE SCALE GENOMIC DNA]</scope>
    <source>
        <strain evidence="2 3">AF10</strain>
    </source>
</reference>
<organism evidence="2 3">
    <name type="scientific">Granulicella sibirica</name>
    <dbReference type="NCBI Taxonomy" id="2479048"/>
    <lineage>
        <taxon>Bacteria</taxon>
        <taxon>Pseudomonadati</taxon>
        <taxon>Acidobacteriota</taxon>
        <taxon>Terriglobia</taxon>
        <taxon>Terriglobales</taxon>
        <taxon>Acidobacteriaceae</taxon>
        <taxon>Granulicella</taxon>
    </lineage>
</organism>
<sequence length="57" mass="6338">MAKMMDETTSEQRVEAPESGELSEQELEKVTGGATNMVSNIMKMKHDTVKNTISNIH</sequence>
<dbReference type="AlphaFoldDB" id="A0A4V1L6B5"/>
<keyword evidence="3" id="KW-1185">Reference proteome</keyword>